<dbReference type="InterPro" id="IPR026507">
    <property type="entry name" value="PIRC1/2"/>
</dbReference>
<sequence length="206" mass="23068">MACRGRGTLEIRDSNNPFMVTNNQMIGASLSAKEFEGKKPYRPKNEIAAKDIATKYDMSFLYSRESERIGEGIPLSDNKLARLYASGPTKSETARMIGHAGEYSDPTEFANVSVDAYLKTLRDEKVDVNRLLNSYNHAPKPQNPLYATTQNEFGIKKPTAATYTTERLARNQGFSNSYNSQMPRDQGLNTSLTKSNVHTELNPQFI</sequence>
<reference evidence="8" key="1">
    <citation type="journal article" date="2023" name="Commun. Biol.">
        <title>Genome analysis of Parmales, the sister group of diatoms, reveals the evolutionary specialization of diatoms from phago-mixotrophs to photoautotrophs.</title>
        <authorList>
            <person name="Ban H."/>
            <person name="Sato S."/>
            <person name="Yoshikawa S."/>
            <person name="Yamada K."/>
            <person name="Nakamura Y."/>
            <person name="Ichinomiya M."/>
            <person name="Sato N."/>
            <person name="Blanc-Mathieu R."/>
            <person name="Endo H."/>
            <person name="Kuwata A."/>
            <person name="Ogata H."/>
        </authorList>
    </citation>
    <scope>NUCLEOTIDE SEQUENCE [LARGE SCALE GENOMIC DNA]</scope>
    <source>
        <strain evidence="8">NIES 3701</strain>
    </source>
</reference>
<gene>
    <name evidence="7" type="ORF">TrST_g12170</name>
</gene>
<evidence type="ECO:0000256" key="3">
    <source>
        <dbReference type="ARBA" id="ARBA00022490"/>
    </source>
</evidence>
<evidence type="ECO:0000313" key="8">
    <source>
        <dbReference type="Proteomes" id="UP001165085"/>
    </source>
</evidence>
<proteinExistence type="predicted"/>
<dbReference type="GO" id="GO:0005879">
    <property type="term" value="C:axonemal microtubule"/>
    <property type="evidence" value="ECO:0007669"/>
    <property type="project" value="InterPro"/>
</dbReference>
<dbReference type="Proteomes" id="UP001165085">
    <property type="component" value="Unassembled WGS sequence"/>
</dbReference>
<evidence type="ECO:0000256" key="1">
    <source>
        <dbReference type="ARBA" id="ARBA00004138"/>
    </source>
</evidence>
<accession>A0A9W7AY48</accession>
<protein>
    <submittedName>
        <fullName evidence="7">Uncharacterized protein</fullName>
    </submittedName>
</protein>
<comment type="subcellular location">
    <subcellularLocation>
        <location evidence="1">Cell projection</location>
        <location evidence="1">Cilium</location>
    </subcellularLocation>
    <subcellularLocation>
        <location evidence="2">Cytoplasm</location>
        <location evidence="2">Cytoskeleton</location>
    </subcellularLocation>
</comment>
<keyword evidence="8" id="KW-1185">Reference proteome</keyword>
<dbReference type="EMBL" id="BRXY01000241">
    <property type="protein sequence ID" value="GMH80174.1"/>
    <property type="molecule type" value="Genomic_DNA"/>
</dbReference>
<evidence type="ECO:0000313" key="7">
    <source>
        <dbReference type="EMBL" id="GMH80174.1"/>
    </source>
</evidence>
<evidence type="ECO:0000256" key="4">
    <source>
        <dbReference type="ARBA" id="ARBA00023212"/>
    </source>
</evidence>
<keyword evidence="3" id="KW-0963">Cytoplasm</keyword>
<dbReference type="OrthoDB" id="546383at2759"/>
<keyword evidence="5" id="KW-0966">Cell projection</keyword>
<evidence type="ECO:0000256" key="2">
    <source>
        <dbReference type="ARBA" id="ARBA00004245"/>
    </source>
</evidence>
<evidence type="ECO:0000256" key="5">
    <source>
        <dbReference type="ARBA" id="ARBA00023273"/>
    </source>
</evidence>
<dbReference type="GO" id="GO:0035082">
    <property type="term" value="P:axoneme assembly"/>
    <property type="evidence" value="ECO:0007669"/>
    <property type="project" value="InterPro"/>
</dbReference>
<evidence type="ECO:0000256" key="6">
    <source>
        <dbReference type="SAM" id="MobiDB-lite"/>
    </source>
</evidence>
<comment type="caution">
    <text evidence="7">The sequence shown here is derived from an EMBL/GenBank/DDBJ whole genome shotgun (WGS) entry which is preliminary data.</text>
</comment>
<feature type="region of interest" description="Disordered" evidence="6">
    <location>
        <begin position="173"/>
        <end position="206"/>
    </location>
</feature>
<dbReference type="Pfam" id="PF14892">
    <property type="entry name" value="PIRC1_2"/>
    <property type="match status" value="1"/>
</dbReference>
<organism evidence="7 8">
    <name type="scientific">Triparma strigata</name>
    <dbReference type="NCBI Taxonomy" id="1606541"/>
    <lineage>
        <taxon>Eukaryota</taxon>
        <taxon>Sar</taxon>
        <taxon>Stramenopiles</taxon>
        <taxon>Ochrophyta</taxon>
        <taxon>Bolidophyceae</taxon>
        <taxon>Parmales</taxon>
        <taxon>Triparmaceae</taxon>
        <taxon>Triparma</taxon>
    </lineage>
</organism>
<dbReference type="AlphaFoldDB" id="A0A9W7AY48"/>
<name>A0A9W7AY48_9STRA</name>
<keyword evidence="4" id="KW-0206">Cytoskeleton</keyword>